<evidence type="ECO:0000256" key="3">
    <source>
        <dbReference type="ARBA" id="ARBA00023110"/>
    </source>
</evidence>
<dbReference type="SUPFAM" id="SSF54534">
    <property type="entry name" value="FKBP-like"/>
    <property type="match status" value="1"/>
</dbReference>
<sequence length="475" mass="52367">MWPSKEEVFRLVSSCILGIITRESQVVPPSNYNNTMARKSQRKKKVDYKKLTLDELSDLHDADDEEIEEDEAFNSDDEKEFGQYFDNQGREVVNKSYLGLTVPLSGDEGSVVHTEIKKGHKMTLSSVCLDVPSGDFRQIKLMVRCIYLGGTDEPWLCLGNFLGQKNGGMAVSPSIPINLEAVGPCKVEWKVEGKIPSVFASNGINIFGKIVPIMQEVFSDDDLSVDYAGAFMSEDEECEDDEDEEEEEVVISTANGSDAVHSQDNTNTDKKDDVAKPKKRKLSDAEDGAGEEEGETAEKSTNNKLTKKQRKQLAKEKAQQLEDTLSASRNDEDESKTSKKKKKKKKNGTETEELSRPTSLTRERRLPSGVTVRDVLVGTGAPVKSGKKLSLHYTGSLLSTGKVFDKNHSKQHPLVFRQGTGEVIRGLERGLEGMKVGGERVISIPSKLGYGKKGAGVDIPPDSDLSFEVKLLKVG</sequence>
<dbReference type="Gene3D" id="3.10.50.40">
    <property type="match status" value="1"/>
</dbReference>
<proteinExistence type="predicted"/>
<evidence type="ECO:0000256" key="5">
    <source>
        <dbReference type="PROSITE-ProRule" id="PRU00277"/>
    </source>
</evidence>
<dbReference type="Proteomes" id="UP001224775">
    <property type="component" value="Unassembled WGS sequence"/>
</dbReference>
<feature type="domain" description="PPIase FKBP-type" evidence="7">
    <location>
        <begin position="386"/>
        <end position="475"/>
    </location>
</feature>
<feature type="compositionally biased region" description="Basic and acidic residues" evidence="6">
    <location>
        <begin position="267"/>
        <end position="276"/>
    </location>
</feature>
<evidence type="ECO:0000256" key="2">
    <source>
        <dbReference type="ARBA" id="ARBA00013194"/>
    </source>
</evidence>
<evidence type="ECO:0000256" key="4">
    <source>
        <dbReference type="ARBA" id="ARBA00023235"/>
    </source>
</evidence>
<evidence type="ECO:0000313" key="9">
    <source>
        <dbReference type="Proteomes" id="UP001224775"/>
    </source>
</evidence>
<feature type="compositionally biased region" description="Acidic residues" evidence="6">
    <location>
        <begin position="285"/>
        <end position="295"/>
    </location>
</feature>
<dbReference type="GO" id="GO:0003755">
    <property type="term" value="F:peptidyl-prolyl cis-trans isomerase activity"/>
    <property type="evidence" value="ECO:0007669"/>
    <property type="project" value="UniProtKB-KW"/>
</dbReference>
<evidence type="ECO:0000313" key="8">
    <source>
        <dbReference type="EMBL" id="KAK1743001.1"/>
    </source>
</evidence>
<evidence type="ECO:0000256" key="6">
    <source>
        <dbReference type="SAM" id="MobiDB-lite"/>
    </source>
</evidence>
<dbReference type="AlphaFoldDB" id="A0AAD8YAR5"/>
<dbReference type="Pfam" id="PF00254">
    <property type="entry name" value="FKBP_C"/>
    <property type="match status" value="1"/>
</dbReference>
<comment type="caution">
    <text evidence="8">The sequence shown here is derived from an EMBL/GenBank/DDBJ whole genome shotgun (WGS) entry which is preliminary data.</text>
</comment>
<dbReference type="InterPro" id="IPR001179">
    <property type="entry name" value="PPIase_FKBP_dom"/>
</dbReference>
<feature type="compositionally biased region" description="Acidic residues" evidence="6">
    <location>
        <begin position="234"/>
        <end position="249"/>
    </location>
</feature>
<evidence type="ECO:0000256" key="1">
    <source>
        <dbReference type="ARBA" id="ARBA00000971"/>
    </source>
</evidence>
<dbReference type="PROSITE" id="PS50059">
    <property type="entry name" value="FKBP_PPIASE"/>
    <property type="match status" value="1"/>
</dbReference>
<protein>
    <recommendedName>
        <fullName evidence="2 5">peptidylprolyl isomerase</fullName>
        <ecNumber evidence="2 5">5.2.1.8</ecNumber>
    </recommendedName>
</protein>
<name>A0AAD8YAR5_9STRA</name>
<evidence type="ECO:0000259" key="7">
    <source>
        <dbReference type="PROSITE" id="PS50059"/>
    </source>
</evidence>
<comment type="catalytic activity">
    <reaction evidence="1 5">
        <text>[protein]-peptidylproline (omega=180) = [protein]-peptidylproline (omega=0)</text>
        <dbReference type="Rhea" id="RHEA:16237"/>
        <dbReference type="Rhea" id="RHEA-COMP:10747"/>
        <dbReference type="Rhea" id="RHEA-COMP:10748"/>
        <dbReference type="ChEBI" id="CHEBI:83833"/>
        <dbReference type="ChEBI" id="CHEBI:83834"/>
        <dbReference type="EC" id="5.2.1.8"/>
    </reaction>
</comment>
<accession>A0AAD8YAR5</accession>
<dbReference type="EMBL" id="JATAAI010000010">
    <property type="protein sequence ID" value="KAK1743001.1"/>
    <property type="molecule type" value="Genomic_DNA"/>
</dbReference>
<dbReference type="EC" id="5.2.1.8" evidence="2 5"/>
<feature type="compositionally biased region" description="Basic and acidic residues" evidence="6">
    <location>
        <begin position="347"/>
        <end position="366"/>
    </location>
</feature>
<dbReference type="InterPro" id="IPR046357">
    <property type="entry name" value="PPIase_dom_sf"/>
</dbReference>
<organism evidence="8 9">
    <name type="scientific">Skeletonema marinoi</name>
    <dbReference type="NCBI Taxonomy" id="267567"/>
    <lineage>
        <taxon>Eukaryota</taxon>
        <taxon>Sar</taxon>
        <taxon>Stramenopiles</taxon>
        <taxon>Ochrophyta</taxon>
        <taxon>Bacillariophyta</taxon>
        <taxon>Coscinodiscophyceae</taxon>
        <taxon>Thalassiosirophycidae</taxon>
        <taxon>Thalassiosirales</taxon>
        <taxon>Skeletonemataceae</taxon>
        <taxon>Skeletonema</taxon>
        <taxon>Skeletonema marinoi-dohrnii complex</taxon>
    </lineage>
</organism>
<keyword evidence="9" id="KW-1185">Reference proteome</keyword>
<feature type="compositionally biased region" description="Polar residues" evidence="6">
    <location>
        <begin position="252"/>
        <end position="266"/>
    </location>
</feature>
<dbReference type="PANTHER" id="PTHR43811:SF19">
    <property type="entry name" value="39 KDA FK506-BINDING NUCLEAR PROTEIN"/>
    <property type="match status" value="1"/>
</dbReference>
<reference evidence="8" key="1">
    <citation type="submission" date="2023-06" db="EMBL/GenBank/DDBJ databases">
        <title>Survivors Of The Sea: Transcriptome response of Skeletonema marinoi to long-term dormancy.</title>
        <authorList>
            <person name="Pinder M.I.M."/>
            <person name="Kourtchenko O."/>
            <person name="Robertson E.K."/>
            <person name="Larsson T."/>
            <person name="Maumus F."/>
            <person name="Osuna-Cruz C.M."/>
            <person name="Vancaester E."/>
            <person name="Stenow R."/>
            <person name="Vandepoele K."/>
            <person name="Ploug H."/>
            <person name="Bruchert V."/>
            <person name="Godhe A."/>
            <person name="Topel M."/>
        </authorList>
    </citation>
    <scope>NUCLEOTIDE SEQUENCE</scope>
    <source>
        <strain evidence="8">R05AC</strain>
    </source>
</reference>
<gene>
    <name evidence="8" type="ORF">QTG54_006598</name>
</gene>
<feature type="region of interest" description="Disordered" evidence="6">
    <location>
        <begin position="234"/>
        <end position="367"/>
    </location>
</feature>
<keyword evidence="4 5" id="KW-0413">Isomerase</keyword>
<dbReference type="PANTHER" id="PTHR43811">
    <property type="entry name" value="FKBP-TYPE PEPTIDYL-PROLYL CIS-TRANS ISOMERASE FKPA"/>
    <property type="match status" value="1"/>
</dbReference>
<keyword evidence="3 5" id="KW-0697">Rotamase</keyword>